<proteinExistence type="predicted"/>
<comment type="caution">
    <text evidence="4">The sequence shown here is derived from an EMBL/GenBank/DDBJ whole genome shotgun (WGS) entry which is preliminary data.</text>
</comment>
<feature type="domain" description="DUF4440" evidence="3">
    <location>
        <begin position="41"/>
        <end position="137"/>
    </location>
</feature>
<evidence type="ECO:0000256" key="1">
    <source>
        <dbReference type="SAM" id="Phobius"/>
    </source>
</evidence>
<reference evidence="4 5" key="1">
    <citation type="submission" date="2018-03" db="EMBL/GenBank/DDBJ databases">
        <title>Adhaeribacter sp. HMF7605 Genome sequencing and assembly.</title>
        <authorList>
            <person name="Kang H."/>
            <person name="Kang J."/>
            <person name="Cha I."/>
            <person name="Kim H."/>
            <person name="Joh K."/>
        </authorList>
    </citation>
    <scope>NUCLEOTIDE SEQUENCE [LARGE SCALE GENOMIC DNA]</scope>
    <source>
        <strain evidence="4 5">HMF7605</strain>
    </source>
</reference>
<feature type="signal peptide" evidence="2">
    <location>
        <begin position="1"/>
        <end position="26"/>
    </location>
</feature>
<evidence type="ECO:0000313" key="5">
    <source>
        <dbReference type="Proteomes" id="UP000240357"/>
    </source>
</evidence>
<dbReference type="InterPro" id="IPR032710">
    <property type="entry name" value="NTF2-like_dom_sf"/>
</dbReference>
<feature type="chain" id="PRO_5015580342" description="DUF4440 domain-containing protein" evidence="2">
    <location>
        <begin position="27"/>
        <end position="182"/>
    </location>
</feature>
<dbReference type="Gene3D" id="3.10.450.50">
    <property type="match status" value="1"/>
</dbReference>
<keyword evidence="1" id="KW-0472">Membrane</keyword>
<dbReference type="Proteomes" id="UP000240357">
    <property type="component" value="Unassembled WGS sequence"/>
</dbReference>
<dbReference type="SUPFAM" id="SSF54427">
    <property type="entry name" value="NTF2-like"/>
    <property type="match status" value="1"/>
</dbReference>
<keyword evidence="1" id="KW-1133">Transmembrane helix</keyword>
<protein>
    <recommendedName>
        <fullName evidence="3">DUF4440 domain-containing protein</fullName>
    </recommendedName>
</protein>
<name>A0A2T2YN70_9BACT</name>
<keyword evidence="2" id="KW-0732">Signal</keyword>
<evidence type="ECO:0000256" key="2">
    <source>
        <dbReference type="SAM" id="SignalP"/>
    </source>
</evidence>
<dbReference type="InterPro" id="IPR027843">
    <property type="entry name" value="DUF4440"/>
</dbReference>
<evidence type="ECO:0000313" key="4">
    <source>
        <dbReference type="EMBL" id="PSR56945.1"/>
    </source>
</evidence>
<gene>
    <name evidence="4" type="ORF">AHMF7605_27345</name>
</gene>
<dbReference type="RefSeq" id="WP_106933116.1">
    <property type="nucleotide sequence ID" value="NZ_PYFT01000001.1"/>
</dbReference>
<dbReference type="EMBL" id="PYFT01000001">
    <property type="protein sequence ID" value="PSR56945.1"/>
    <property type="molecule type" value="Genomic_DNA"/>
</dbReference>
<feature type="transmembrane region" description="Helical" evidence="1">
    <location>
        <begin position="151"/>
        <end position="175"/>
    </location>
</feature>
<sequence>MAHSSKIMMLVILSVRSLLQISSAQASIRNDSLAQILTVKEKQMFDAITQGNRKKAQLLMGQDYFTINADGTTQGKDEVLKNIEKFKGATYQLSNQKIRIYGTTAIINGKAKFYLKYILVAEIFYTQIWAFRHNKWQYVGWQGTMTGWPTYYASILTAIALVTIISLILLFTGYLKKQVKRI</sequence>
<evidence type="ECO:0000259" key="3">
    <source>
        <dbReference type="Pfam" id="PF14534"/>
    </source>
</evidence>
<dbReference type="OrthoDB" id="1445948at2"/>
<keyword evidence="1" id="KW-0812">Transmembrane</keyword>
<accession>A0A2T2YN70</accession>
<dbReference type="Pfam" id="PF14534">
    <property type="entry name" value="DUF4440"/>
    <property type="match status" value="1"/>
</dbReference>
<organism evidence="4 5">
    <name type="scientific">Adhaeribacter arboris</name>
    <dbReference type="NCBI Taxonomy" id="2072846"/>
    <lineage>
        <taxon>Bacteria</taxon>
        <taxon>Pseudomonadati</taxon>
        <taxon>Bacteroidota</taxon>
        <taxon>Cytophagia</taxon>
        <taxon>Cytophagales</taxon>
        <taxon>Hymenobacteraceae</taxon>
        <taxon>Adhaeribacter</taxon>
    </lineage>
</organism>
<dbReference type="AlphaFoldDB" id="A0A2T2YN70"/>
<keyword evidence="5" id="KW-1185">Reference proteome</keyword>